<gene>
    <name evidence="7" type="ORF">KO353_02770</name>
</gene>
<name>A0A975U518_9PROT</name>
<evidence type="ECO:0000256" key="1">
    <source>
        <dbReference type="ARBA" id="ARBA00004141"/>
    </source>
</evidence>
<protein>
    <submittedName>
        <fullName evidence="7">BCD family MFS transporter</fullName>
    </submittedName>
</protein>
<dbReference type="CDD" id="cd06176">
    <property type="entry name" value="MFS_BCD_PucC-like"/>
    <property type="match status" value="1"/>
</dbReference>
<dbReference type="GO" id="GO:0016020">
    <property type="term" value="C:membrane"/>
    <property type="evidence" value="ECO:0007669"/>
    <property type="project" value="UniProtKB-SubCell"/>
</dbReference>
<feature type="transmembrane region" description="Helical" evidence="5">
    <location>
        <begin position="374"/>
        <end position="396"/>
    </location>
</feature>
<feature type="transmembrane region" description="Helical" evidence="5">
    <location>
        <begin position="408"/>
        <end position="429"/>
    </location>
</feature>
<evidence type="ECO:0000313" key="8">
    <source>
        <dbReference type="Proteomes" id="UP000694001"/>
    </source>
</evidence>
<dbReference type="InterPro" id="IPR020846">
    <property type="entry name" value="MFS_dom"/>
</dbReference>
<dbReference type="AlphaFoldDB" id="A0A975U518"/>
<keyword evidence="3 5" id="KW-1133">Transmembrane helix</keyword>
<evidence type="ECO:0000256" key="4">
    <source>
        <dbReference type="ARBA" id="ARBA00023136"/>
    </source>
</evidence>
<feature type="domain" description="Major facilitator superfamily (MFS) profile" evidence="6">
    <location>
        <begin position="12"/>
        <end position="436"/>
    </location>
</feature>
<dbReference type="EMBL" id="CP076448">
    <property type="protein sequence ID" value="QXM25191.1"/>
    <property type="molecule type" value="Genomic_DNA"/>
</dbReference>
<accession>A0A975U518</accession>
<feature type="transmembrane region" description="Helical" evidence="5">
    <location>
        <begin position="151"/>
        <end position="171"/>
    </location>
</feature>
<feature type="transmembrane region" description="Helical" evidence="5">
    <location>
        <begin position="81"/>
        <end position="103"/>
    </location>
</feature>
<feature type="transmembrane region" description="Helical" evidence="5">
    <location>
        <begin position="340"/>
        <end position="362"/>
    </location>
</feature>
<dbReference type="PANTHER" id="PTHR23538:SF1">
    <property type="entry name" value="44.5 KD BACTERIOCHLOROPHYLL SYNTHASE SUBUNIT"/>
    <property type="match status" value="1"/>
</dbReference>
<feature type="transmembrane region" description="Helical" evidence="5">
    <location>
        <begin position="240"/>
        <end position="258"/>
    </location>
</feature>
<keyword evidence="2 5" id="KW-0812">Transmembrane</keyword>
<keyword evidence="8" id="KW-1185">Reference proteome</keyword>
<dbReference type="RefSeq" id="WP_218286247.1">
    <property type="nucleotide sequence ID" value="NZ_CP076448.1"/>
</dbReference>
<feature type="transmembrane region" description="Helical" evidence="5">
    <location>
        <begin position="278"/>
        <end position="297"/>
    </location>
</feature>
<organism evidence="7 8">
    <name type="scientific">Elioraea tepida</name>
    <dbReference type="NCBI Taxonomy" id="2843330"/>
    <lineage>
        <taxon>Bacteria</taxon>
        <taxon>Pseudomonadati</taxon>
        <taxon>Pseudomonadota</taxon>
        <taxon>Alphaproteobacteria</taxon>
        <taxon>Acetobacterales</taxon>
        <taxon>Elioraeaceae</taxon>
        <taxon>Elioraea</taxon>
    </lineage>
</organism>
<evidence type="ECO:0000256" key="2">
    <source>
        <dbReference type="ARBA" id="ARBA00022692"/>
    </source>
</evidence>
<dbReference type="Proteomes" id="UP000694001">
    <property type="component" value="Chromosome"/>
</dbReference>
<feature type="transmembrane region" description="Helical" evidence="5">
    <location>
        <begin position="177"/>
        <end position="201"/>
    </location>
</feature>
<evidence type="ECO:0000256" key="3">
    <source>
        <dbReference type="ARBA" id="ARBA00022989"/>
    </source>
</evidence>
<dbReference type="Pfam" id="PF03209">
    <property type="entry name" value="PUCC"/>
    <property type="match status" value="1"/>
</dbReference>
<dbReference type="InterPro" id="IPR026036">
    <property type="entry name" value="PucC"/>
</dbReference>
<keyword evidence="4 5" id="KW-0472">Membrane</keyword>
<feature type="transmembrane region" description="Helical" evidence="5">
    <location>
        <begin position="309"/>
        <end position="328"/>
    </location>
</feature>
<evidence type="ECO:0000256" key="5">
    <source>
        <dbReference type="SAM" id="Phobius"/>
    </source>
</evidence>
<dbReference type="KEGG" id="elio:KO353_02770"/>
<comment type="subcellular location">
    <subcellularLocation>
        <location evidence="1">Membrane</location>
        <topology evidence="1">Multi-pass membrane protein</topology>
    </subcellularLocation>
</comment>
<dbReference type="PROSITE" id="PS50850">
    <property type="entry name" value="MFS"/>
    <property type="match status" value="1"/>
</dbReference>
<dbReference type="PANTHER" id="PTHR23538">
    <property type="entry name" value="44.5 KD BACTERIOCHLOROPHYLL SYNTHASE SUBUNIT"/>
    <property type="match status" value="1"/>
</dbReference>
<proteinExistence type="predicted"/>
<sequence>MGGGGGTPGLGWFGILRLGLVQTALGAIVVLTTSAINRVMVVELALPATLPGVLVAVHYAVQMLRPRMGYGSDIGGRRTPWIIGGMAVLAAGGVLAACATALMEHAEAAGLALSLLAFLLIGLGVGAAGTSLLVLLAAVVAERRRPAAASLVWIMMIAGFVLTTAITGRLLDPYSGVRLITVSAGVSCVALALALVAVWGIERRHALPAAARAAVAEEGPRTPFRQALAEVWAERDARRFTVFVFLSMLAYSAQDLILEPFAGQVFGMTLGETTRLASLQHGGVLAGMIVIALVGSFASGTRLGSMRAWTVGGCLAAAVAVLMLTVAGRVGEGYPLRLSYFLLGLANGVFAAAAIASMMQMVSRGRERREGIRMGLWGAAQAIAFGTGSLAGAVALDAARAVFSHPVAAYSAVFVGDALLFIAAAWLALGIGASPKARASGHAAFPPARSAVGG</sequence>
<evidence type="ECO:0000259" key="6">
    <source>
        <dbReference type="PROSITE" id="PS50850"/>
    </source>
</evidence>
<dbReference type="InterPro" id="IPR004896">
    <property type="entry name" value="PucC-rel"/>
</dbReference>
<feature type="transmembrane region" description="Helical" evidence="5">
    <location>
        <begin position="12"/>
        <end position="32"/>
    </location>
</feature>
<feature type="transmembrane region" description="Helical" evidence="5">
    <location>
        <begin position="44"/>
        <end position="61"/>
    </location>
</feature>
<dbReference type="GO" id="GO:0022857">
    <property type="term" value="F:transmembrane transporter activity"/>
    <property type="evidence" value="ECO:0007669"/>
    <property type="project" value="InterPro"/>
</dbReference>
<reference evidence="7" key="1">
    <citation type="submission" date="2021-06" db="EMBL/GenBank/DDBJ databases">
        <title>Elioraea tepida, sp. nov., a moderately thermophilic aerobic anoxygenic phototrophic bacterium isolated from an alkaline siliceous hot spring mat community in Yellowstone National Park, WY, USA.</title>
        <authorList>
            <person name="Saini M.K."/>
            <person name="Yoshida S."/>
            <person name="Sebastian A."/>
            <person name="Hirose S."/>
            <person name="Hara E."/>
            <person name="Tamaki H."/>
            <person name="Soulier N.T."/>
            <person name="Albert I."/>
            <person name="Hanada S."/>
            <person name="Bryant D.A."/>
            <person name="Tank M."/>
        </authorList>
    </citation>
    <scope>NUCLEOTIDE SEQUENCE</scope>
    <source>
        <strain evidence="7">MS-P2</strain>
    </source>
</reference>
<dbReference type="PIRSF" id="PIRSF016565">
    <property type="entry name" value="PucC"/>
    <property type="match status" value="1"/>
</dbReference>
<evidence type="ECO:0000313" key="7">
    <source>
        <dbReference type="EMBL" id="QXM25191.1"/>
    </source>
</evidence>
<feature type="transmembrane region" description="Helical" evidence="5">
    <location>
        <begin position="115"/>
        <end position="139"/>
    </location>
</feature>